<gene>
    <name evidence="1" type="ORF">PQR63_23455</name>
</gene>
<dbReference type="EMBL" id="JAQQFR010000028">
    <property type="protein sequence ID" value="MFL9881374.1"/>
    <property type="molecule type" value="Genomic_DNA"/>
</dbReference>
<dbReference type="Proteomes" id="UP001629214">
    <property type="component" value="Unassembled WGS sequence"/>
</dbReference>
<name>A0ABW8ZE07_9BURK</name>
<proteinExistence type="predicted"/>
<reference evidence="1 2" key="1">
    <citation type="journal article" date="2024" name="Chem. Sci.">
        <title>Discovery of megapolipeptins by genome mining of a Burkholderiales bacteria collection.</title>
        <authorList>
            <person name="Paulo B.S."/>
            <person name="Recchia M.J.J."/>
            <person name="Lee S."/>
            <person name="Fergusson C.H."/>
            <person name="Romanowski S.B."/>
            <person name="Hernandez A."/>
            <person name="Krull N."/>
            <person name="Liu D.Y."/>
            <person name="Cavanagh H."/>
            <person name="Bos A."/>
            <person name="Gray C.A."/>
            <person name="Murphy B.T."/>
            <person name="Linington R.G."/>
            <person name="Eustaquio A.S."/>
        </authorList>
    </citation>
    <scope>NUCLEOTIDE SEQUENCE [LARGE SCALE GENOMIC DNA]</scope>
    <source>
        <strain evidence="1 2">RL21-008-BIB-B</strain>
    </source>
</reference>
<sequence>MKSNSSLATPFFEALIGEKISHVWRGGGSAIFIELGSLRKSRKLNGEPGEPTGDISVMIEWSWRIEGPKSILGGSWSAERSWPKIFKKIVGESILDVQLFGALPEICILLSNGLRVTSFMTANGQPQWAILTHDVSRGSLGVKRGRLHVEI</sequence>
<keyword evidence="2" id="KW-1185">Reference proteome</keyword>
<evidence type="ECO:0000313" key="1">
    <source>
        <dbReference type="EMBL" id="MFL9881374.1"/>
    </source>
</evidence>
<accession>A0ABW8ZE07</accession>
<protein>
    <submittedName>
        <fullName evidence="1">Uncharacterized protein</fullName>
    </submittedName>
</protein>
<organism evidence="1 2">
    <name type="scientific">Herbaspirillum rhizosphaerae</name>
    <dbReference type="NCBI Taxonomy" id="346179"/>
    <lineage>
        <taxon>Bacteria</taxon>
        <taxon>Pseudomonadati</taxon>
        <taxon>Pseudomonadota</taxon>
        <taxon>Betaproteobacteria</taxon>
        <taxon>Burkholderiales</taxon>
        <taxon>Oxalobacteraceae</taxon>
        <taxon>Herbaspirillum</taxon>
    </lineage>
</organism>
<comment type="caution">
    <text evidence="1">The sequence shown here is derived from an EMBL/GenBank/DDBJ whole genome shotgun (WGS) entry which is preliminary data.</text>
</comment>
<dbReference type="RefSeq" id="WP_408170695.1">
    <property type="nucleotide sequence ID" value="NZ_JAQQFR010000028.1"/>
</dbReference>
<evidence type="ECO:0000313" key="2">
    <source>
        <dbReference type="Proteomes" id="UP001629214"/>
    </source>
</evidence>